<reference evidence="1 2" key="1">
    <citation type="submission" date="2013-01" db="EMBL/GenBank/DDBJ databases">
        <authorList>
            <person name="Harkins D.M."/>
            <person name="Durkin A.S."/>
            <person name="Brinkac L.M."/>
            <person name="Haft D.H."/>
            <person name="Selengut J.D."/>
            <person name="Sanka R."/>
            <person name="DePew J."/>
            <person name="Purushe J."/>
            <person name="Tulsiani S.M."/>
            <person name="Graham G.C."/>
            <person name="Burns M.-A."/>
            <person name="Dohnt M.F."/>
            <person name="Smythe L.D."/>
            <person name="McKay D.B."/>
            <person name="Craig S.B."/>
            <person name="Vinetz J.M."/>
            <person name="Sutton G.G."/>
            <person name="Nierman W.C."/>
            <person name="Fouts D.E."/>
        </authorList>
    </citation>
    <scope>NUCLEOTIDE SEQUENCE [LARGE SCALE GENOMIC DNA]</scope>
    <source>
        <strain evidence="1 2">LT2116</strain>
    </source>
</reference>
<gene>
    <name evidence="1" type="ORF">LEP1GSC188_1416</name>
</gene>
<comment type="caution">
    <text evidence="1">The sequence shown here is derived from an EMBL/GenBank/DDBJ whole genome shotgun (WGS) entry which is preliminary data.</text>
</comment>
<dbReference type="EMBL" id="AHOR02000012">
    <property type="protein sequence ID" value="EMF83724.1"/>
    <property type="molecule type" value="Genomic_DNA"/>
</dbReference>
<organism evidence="1 2">
    <name type="scientific">Leptospira weilii serovar Topaz str. LT2116</name>
    <dbReference type="NCBI Taxonomy" id="1088540"/>
    <lineage>
        <taxon>Bacteria</taxon>
        <taxon>Pseudomonadati</taxon>
        <taxon>Spirochaetota</taxon>
        <taxon>Spirochaetia</taxon>
        <taxon>Leptospirales</taxon>
        <taxon>Leptospiraceae</taxon>
        <taxon>Leptospira</taxon>
    </lineage>
</organism>
<protein>
    <submittedName>
        <fullName evidence="1">Uncharacterized protein</fullName>
    </submittedName>
</protein>
<evidence type="ECO:0000313" key="1">
    <source>
        <dbReference type="EMBL" id="EMF83724.1"/>
    </source>
</evidence>
<dbReference type="Proteomes" id="UP000011770">
    <property type="component" value="Unassembled WGS sequence"/>
</dbReference>
<dbReference type="AlphaFoldDB" id="M3GCT5"/>
<proteinExistence type="predicted"/>
<sequence>MVVRILEKEFKKPYASWSELDPYELINAVMRLYETGRIPKSESFRTPREITRILKSIDKVFKTETTTGEKQGNERR</sequence>
<name>M3GCT5_9LEPT</name>
<accession>M3GCT5</accession>
<evidence type="ECO:0000313" key="2">
    <source>
        <dbReference type="Proteomes" id="UP000011770"/>
    </source>
</evidence>